<dbReference type="SUPFAM" id="SSF55856">
    <property type="entry name" value="Cytochrome b5-like heme/steroid binding domain"/>
    <property type="match status" value="1"/>
</dbReference>
<proteinExistence type="predicted"/>
<feature type="transmembrane region" description="Helical" evidence="4">
    <location>
        <begin position="366"/>
        <end position="383"/>
    </location>
</feature>
<dbReference type="InterPro" id="IPR036400">
    <property type="entry name" value="Cyt_B5-like_heme/steroid_sf"/>
</dbReference>
<sequence>MKSTESKLISQPTKDAKFYRRRPVIQTLSLVWFVLCASLVVKQNDLIAVFFAFVWSFLLAILISYKDAKSVIKNCLGIEGSELSATQQSKNTRTKAIVGIITSSFSLITLGTKYVEAFSRSEKDLLFKSDFHALCIMAGYLAFDLWCDRMCCRQIPPRLLTVTEDATTLSVLCAILAKWNEWDFSSSAHAIPAVAIFTAYKIIKFSLQILDENRRLVSNEIDSMAMTETKGSKEMEKESVWTIHGMDYDLSDFVERHPGGKESILLGRGRDCTALFESYHPFTNRHRDVLKKYKPVIDVSKREGKCNVEDDKFYEVLKERVIKTLKENNIDPITDRGATTGRSLYYMCIFVSMITSGSYHVKGNPLGSFLFAVFGWLLGAIGHDGGHFAVSRIPLLNDVGVWGISFLCNPIMWQHQHTYAHHSYTNDFDHDPDLHHFSIFLKVHRKFQNESIYKNQKSVFFVFFAYAFVVFGECIKIPMEMMKTGWLYGMVEFTDKKRKAIPMYLHYGAYMALIVLSPFFSGKSFLVSISCVLIHIVVAGWLFAIFSQINHLNEFSIDIVNGETKDKKMLENSWAAQQVTTSNNFATNSFFWHIFSNGLNMQIEHHLFPGLNHCHLHVIQPTVQATCEEFRIHYKSFESWPDIMSAALKWLEKLSEE</sequence>
<dbReference type="Pfam" id="PF00173">
    <property type="entry name" value="Cyt-b5"/>
    <property type="match status" value="1"/>
</dbReference>
<feature type="transmembrane region" description="Helical" evidence="4">
    <location>
        <begin position="500"/>
        <end position="519"/>
    </location>
</feature>
<organism evidence="6">
    <name type="scientific">Chaetoceros debilis</name>
    <dbReference type="NCBI Taxonomy" id="122233"/>
    <lineage>
        <taxon>Eukaryota</taxon>
        <taxon>Sar</taxon>
        <taxon>Stramenopiles</taxon>
        <taxon>Ochrophyta</taxon>
        <taxon>Bacillariophyta</taxon>
        <taxon>Coscinodiscophyceae</taxon>
        <taxon>Chaetocerotophycidae</taxon>
        <taxon>Chaetocerotales</taxon>
        <taxon>Chaetocerotaceae</taxon>
        <taxon>Chaetoceros</taxon>
    </lineage>
</organism>
<keyword evidence="3" id="KW-0408">Iron</keyword>
<dbReference type="GO" id="GO:0046872">
    <property type="term" value="F:metal ion binding"/>
    <property type="evidence" value="ECO:0007669"/>
    <property type="project" value="UniProtKB-KW"/>
</dbReference>
<keyword evidence="4" id="KW-0812">Transmembrane</keyword>
<evidence type="ECO:0000256" key="3">
    <source>
        <dbReference type="ARBA" id="ARBA00023004"/>
    </source>
</evidence>
<accession>A0A7S3PYT1</accession>
<keyword evidence="4" id="KW-1133">Transmembrane helix</keyword>
<dbReference type="Gene3D" id="3.10.120.10">
    <property type="entry name" value="Cytochrome b5-like heme/steroid binding domain"/>
    <property type="match status" value="1"/>
</dbReference>
<evidence type="ECO:0000313" key="6">
    <source>
        <dbReference type="EMBL" id="CAE0460234.1"/>
    </source>
</evidence>
<feature type="transmembrane region" description="Helical" evidence="4">
    <location>
        <begin position="343"/>
        <end position="360"/>
    </location>
</feature>
<evidence type="ECO:0000256" key="4">
    <source>
        <dbReference type="SAM" id="Phobius"/>
    </source>
</evidence>
<evidence type="ECO:0000256" key="2">
    <source>
        <dbReference type="ARBA" id="ARBA00022723"/>
    </source>
</evidence>
<dbReference type="GO" id="GO:0020037">
    <property type="term" value="F:heme binding"/>
    <property type="evidence" value="ECO:0007669"/>
    <property type="project" value="InterPro"/>
</dbReference>
<feature type="transmembrane region" description="Helical" evidence="4">
    <location>
        <begin position="459"/>
        <end position="479"/>
    </location>
</feature>
<dbReference type="PANTHER" id="PTHR19353:SF15">
    <property type="entry name" value="CYTOCHROME B5 HEME-BINDING DOMAIN-CONTAINING PROTEIN"/>
    <property type="match status" value="1"/>
</dbReference>
<protein>
    <recommendedName>
        <fullName evidence="5">Cytochrome b5 heme-binding domain-containing protein</fullName>
    </recommendedName>
</protein>
<dbReference type="GO" id="GO:0006629">
    <property type="term" value="P:lipid metabolic process"/>
    <property type="evidence" value="ECO:0007669"/>
    <property type="project" value="InterPro"/>
</dbReference>
<dbReference type="PANTHER" id="PTHR19353">
    <property type="entry name" value="FATTY ACID DESATURASE 2"/>
    <property type="match status" value="1"/>
</dbReference>
<keyword evidence="2" id="KW-0479">Metal-binding</keyword>
<dbReference type="GO" id="GO:0016020">
    <property type="term" value="C:membrane"/>
    <property type="evidence" value="ECO:0007669"/>
    <property type="project" value="TreeGrafter"/>
</dbReference>
<reference evidence="6" key="1">
    <citation type="submission" date="2021-01" db="EMBL/GenBank/DDBJ databases">
        <authorList>
            <person name="Corre E."/>
            <person name="Pelletier E."/>
            <person name="Niang G."/>
            <person name="Scheremetjew M."/>
            <person name="Finn R."/>
            <person name="Kale V."/>
            <person name="Holt S."/>
            <person name="Cochrane G."/>
            <person name="Meng A."/>
            <person name="Brown T."/>
            <person name="Cohen L."/>
        </authorList>
    </citation>
    <scope>NUCLEOTIDE SEQUENCE</scope>
    <source>
        <strain evidence="6">MM31A-1</strain>
    </source>
</reference>
<dbReference type="InterPro" id="IPR001199">
    <property type="entry name" value="Cyt_B5-like_heme/steroid-bd"/>
</dbReference>
<keyword evidence="4" id="KW-0472">Membrane</keyword>
<dbReference type="GO" id="GO:0016717">
    <property type="term" value="F:oxidoreductase activity, acting on paired donors, with oxidation of a pair of donors resulting in the reduction of molecular oxygen to two molecules of water"/>
    <property type="evidence" value="ECO:0007669"/>
    <property type="project" value="TreeGrafter"/>
</dbReference>
<dbReference type="CDD" id="cd03506">
    <property type="entry name" value="Delta6-FADS-like"/>
    <property type="match status" value="1"/>
</dbReference>
<dbReference type="InterPro" id="IPR018506">
    <property type="entry name" value="Cyt_B5_heme-BS"/>
</dbReference>
<dbReference type="AlphaFoldDB" id="A0A7S3PYT1"/>
<feature type="transmembrane region" description="Helical" evidence="4">
    <location>
        <begin position="47"/>
        <end position="65"/>
    </location>
</feature>
<feature type="domain" description="Cytochrome b5 heme-binding" evidence="5">
    <location>
        <begin position="213"/>
        <end position="294"/>
    </location>
</feature>
<dbReference type="Pfam" id="PF00487">
    <property type="entry name" value="FA_desaturase"/>
    <property type="match status" value="1"/>
</dbReference>
<feature type="transmembrane region" description="Helical" evidence="4">
    <location>
        <begin position="24"/>
        <end position="41"/>
    </location>
</feature>
<dbReference type="InterPro" id="IPR012171">
    <property type="entry name" value="Fatty_acid_desaturase"/>
</dbReference>
<dbReference type="PROSITE" id="PS50255">
    <property type="entry name" value="CYTOCHROME_B5_2"/>
    <property type="match status" value="1"/>
</dbReference>
<name>A0A7S3PYT1_9STRA</name>
<dbReference type="EMBL" id="HBIO01006874">
    <property type="protein sequence ID" value="CAE0460234.1"/>
    <property type="molecule type" value="Transcribed_RNA"/>
</dbReference>
<evidence type="ECO:0000259" key="5">
    <source>
        <dbReference type="PROSITE" id="PS50255"/>
    </source>
</evidence>
<dbReference type="InterPro" id="IPR005804">
    <property type="entry name" value="FA_desaturase_dom"/>
</dbReference>
<dbReference type="PROSITE" id="PS00191">
    <property type="entry name" value="CYTOCHROME_B5_1"/>
    <property type="match status" value="1"/>
</dbReference>
<feature type="transmembrane region" description="Helical" evidence="4">
    <location>
        <begin position="525"/>
        <end position="546"/>
    </location>
</feature>
<gene>
    <name evidence="6" type="ORF">CDEB00056_LOCUS5075</name>
</gene>
<dbReference type="SMART" id="SM01117">
    <property type="entry name" value="Cyt-b5"/>
    <property type="match status" value="1"/>
</dbReference>
<evidence type="ECO:0000256" key="1">
    <source>
        <dbReference type="ARBA" id="ARBA00022617"/>
    </source>
</evidence>
<keyword evidence="1" id="KW-0349">Heme</keyword>